<accession>A0AAW0P8N7</accession>
<feature type="compositionally biased region" description="Basic and acidic residues" evidence="2">
    <location>
        <begin position="45"/>
        <end position="71"/>
    </location>
</feature>
<feature type="region of interest" description="Disordered" evidence="2">
    <location>
        <begin position="427"/>
        <end position="481"/>
    </location>
</feature>
<reference evidence="4" key="1">
    <citation type="submission" date="2024-04" db="EMBL/GenBank/DDBJ databases">
        <title>Salinicola lusitanus LLJ914,a marine bacterium isolated from the Okinawa Trough.</title>
        <authorList>
            <person name="Li J."/>
        </authorList>
    </citation>
    <scope>NUCLEOTIDE SEQUENCE [LARGE SCALE GENOMIC DNA]</scope>
</reference>
<organism evidence="3 4">
    <name type="scientific">Mugilogobius chulae</name>
    <name type="common">yellowstripe goby</name>
    <dbReference type="NCBI Taxonomy" id="88201"/>
    <lineage>
        <taxon>Eukaryota</taxon>
        <taxon>Metazoa</taxon>
        <taxon>Chordata</taxon>
        <taxon>Craniata</taxon>
        <taxon>Vertebrata</taxon>
        <taxon>Euteleostomi</taxon>
        <taxon>Actinopterygii</taxon>
        <taxon>Neopterygii</taxon>
        <taxon>Teleostei</taxon>
        <taxon>Neoteleostei</taxon>
        <taxon>Acanthomorphata</taxon>
        <taxon>Gobiaria</taxon>
        <taxon>Gobiiformes</taxon>
        <taxon>Gobioidei</taxon>
        <taxon>Gobiidae</taxon>
        <taxon>Gobionellinae</taxon>
        <taxon>Mugilogobius</taxon>
    </lineage>
</organism>
<evidence type="ECO:0000256" key="1">
    <source>
        <dbReference type="SAM" id="Coils"/>
    </source>
</evidence>
<evidence type="ECO:0000313" key="3">
    <source>
        <dbReference type="EMBL" id="KAK7919583.1"/>
    </source>
</evidence>
<feature type="compositionally biased region" description="Basic and acidic residues" evidence="2">
    <location>
        <begin position="307"/>
        <end position="320"/>
    </location>
</feature>
<keyword evidence="1" id="KW-0175">Coiled coil</keyword>
<feature type="compositionally biased region" description="Polar residues" evidence="2">
    <location>
        <begin position="427"/>
        <end position="439"/>
    </location>
</feature>
<feature type="compositionally biased region" description="Basic and acidic residues" evidence="2">
    <location>
        <begin position="459"/>
        <end position="481"/>
    </location>
</feature>
<feature type="region of interest" description="Disordered" evidence="2">
    <location>
        <begin position="293"/>
        <end position="320"/>
    </location>
</feature>
<comment type="caution">
    <text evidence="3">The sequence shown here is derived from an EMBL/GenBank/DDBJ whole genome shotgun (WGS) entry which is preliminary data.</text>
</comment>
<name>A0AAW0P8N7_9GOBI</name>
<evidence type="ECO:0000256" key="2">
    <source>
        <dbReference type="SAM" id="MobiDB-lite"/>
    </source>
</evidence>
<gene>
    <name evidence="3" type="ORF">WMY93_010867</name>
</gene>
<dbReference type="EMBL" id="JBBPFD010000007">
    <property type="protein sequence ID" value="KAK7919583.1"/>
    <property type="molecule type" value="Genomic_DNA"/>
</dbReference>
<evidence type="ECO:0000313" key="4">
    <source>
        <dbReference type="Proteomes" id="UP001460270"/>
    </source>
</evidence>
<dbReference type="AlphaFoldDB" id="A0AAW0P8N7"/>
<feature type="coiled-coil region" evidence="1">
    <location>
        <begin position="380"/>
        <end position="407"/>
    </location>
</feature>
<feature type="region of interest" description="Disordered" evidence="2">
    <location>
        <begin position="43"/>
        <end position="71"/>
    </location>
</feature>
<protein>
    <submittedName>
        <fullName evidence="3">Uncharacterized protein</fullName>
    </submittedName>
</protein>
<feature type="compositionally biased region" description="Polar residues" evidence="2">
    <location>
        <begin position="296"/>
        <end position="305"/>
    </location>
</feature>
<proteinExistence type="predicted"/>
<feature type="compositionally biased region" description="Low complexity" evidence="2">
    <location>
        <begin position="266"/>
        <end position="275"/>
    </location>
</feature>
<feature type="compositionally biased region" description="Basic and acidic residues" evidence="2">
    <location>
        <begin position="233"/>
        <end position="251"/>
    </location>
</feature>
<feature type="region of interest" description="Disordered" evidence="2">
    <location>
        <begin position="207"/>
        <end position="278"/>
    </location>
</feature>
<keyword evidence="4" id="KW-1185">Reference proteome</keyword>
<dbReference type="Proteomes" id="UP001460270">
    <property type="component" value="Unassembled WGS sequence"/>
</dbReference>
<sequence length="510" mass="59400">MKTSNSLQEQKANEWKKQMDEAVRKTDLLVVEHEEIVKQLKSRIKQLEEAPRTGKTQEQKKNTDKTEEMTREQELEQAVWQLTTAMRADQTKEAQKTDLIVQLQRQLNVTRGFPEEPSTSRKTANTAVEQGGLQCSRDQLCGQIRILQRPTNLQQQIVEASNPQEGTSHDSICILQRHTGMQQETNAASSSLQDQPHGQIQILQRPTEMRQEPNKASSSQQDPPRALVPTLRKPQEHPQKTNMASHHEQNRQHRQTRKFHQRPEEQNQSENNSSSTVRAYEEEIRQLNELLRVQEQETTNGSRQGQLKKERQKNEELQKDLNEKDEKYKVLEKYNILICTNQDLNRNLKGKGKDATDMKYDRKNQLDGIRNRDQRLHIENAKLQANLNQYLTENKDVKDQVQRLEEKCRSDFNVLCDQLRKEQNRAASLQTSMTKSNHQARQEKEALESSVAKLTSTLDQEKQEKEKEQNRVKELQQRMEEQEVTFSETIRKCYAVYQGGAQLPPPKTLT</sequence>